<accession>A0A6H5I6N5</accession>
<gene>
    <name evidence="2" type="ORF">TBRA_LOCUS4272</name>
</gene>
<dbReference type="EMBL" id="CADCXV010000676">
    <property type="protein sequence ID" value="CAB0032330.1"/>
    <property type="molecule type" value="Genomic_DNA"/>
</dbReference>
<reference evidence="2 3" key="1">
    <citation type="submission" date="2020-02" db="EMBL/GenBank/DDBJ databases">
        <authorList>
            <person name="Ferguson B K."/>
        </authorList>
    </citation>
    <scope>NUCLEOTIDE SEQUENCE [LARGE SCALE GENOMIC DNA]</scope>
</reference>
<keyword evidence="3" id="KW-1185">Reference proteome</keyword>
<evidence type="ECO:0000256" key="1">
    <source>
        <dbReference type="SAM" id="MobiDB-lite"/>
    </source>
</evidence>
<dbReference type="Proteomes" id="UP000479190">
    <property type="component" value="Unassembled WGS sequence"/>
</dbReference>
<evidence type="ECO:0000313" key="2">
    <source>
        <dbReference type="EMBL" id="CAB0032330.1"/>
    </source>
</evidence>
<feature type="region of interest" description="Disordered" evidence="1">
    <location>
        <begin position="286"/>
        <end position="308"/>
    </location>
</feature>
<protein>
    <submittedName>
        <fullName evidence="2">Uncharacterized protein</fullName>
    </submittedName>
</protein>
<dbReference type="AlphaFoldDB" id="A0A6H5I6N5"/>
<organism evidence="2 3">
    <name type="scientific">Trichogramma brassicae</name>
    <dbReference type="NCBI Taxonomy" id="86971"/>
    <lineage>
        <taxon>Eukaryota</taxon>
        <taxon>Metazoa</taxon>
        <taxon>Ecdysozoa</taxon>
        <taxon>Arthropoda</taxon>
        <taxon>Hexapoda</taxon>
        <taxon>Insecta</taxon>
        <taxon>Pterygota</taxon>
        <taxon>Neoptera</taxon>
        <taxon>Endopterygota</taxon>
        <taxon>Hymenoptera</taxon>
        <taxon>Apocrita</taxon>
        <taxon>Proctotrupomorpha</taxon>
        <taxon>Chalcidoidea</taxon>
        <taxon>Trichogrammatidae</taxon>
        <taxon>Trichogramma</taxon>
    </lineage>
</organism>
<sequence length="308" mass="33626">MNWLNKSTPKNTRRQFHYVESRARIHTSRYIGIYTYESEKKASFIRPRAALYYLDVICIIIKSLARSNIAHVLAATPAHWLISSVHLRFSLATRLRGSVRQAAAPCETTATLELAEQQQQQQQQSKLGSARRTLAGCAVLSSVGERMTRSRRGNGSSSSSGSIRAAAAPPTLLCKCSAVLRCAACACQSFSRAAKSKKKTKVVTLVQTNMDATRRCKYTLARVFTRYTLLFPSFSKLALASSTSSRGAQLFSCSNVRAHARAIFEIARTFSCKVGYARLLQYTVYSSSSSSGGGGGGSGRRYTATGSK</sequence>
<proteinExistence type="predicted"/>
<name>A0A6H5I6N5_9HYME</name>
<evidence type="ECO:0000313" key="3">
    <source>
        <dbReference type="Proteomes" id="UP000479190"/>
    </source>
</evidence>